<name>A0A4S8M7A9_DENBC</name>
<reference evidence="1 2" key="1">
    <citation type="journal article" date="2019" name="Nat. Ecol. Evol.">
        <title>Megaphylogeny resolves global patterns of mushroom evolution.</title>
        <authorList>
            <person name="Varga T."/>
            <person name="Krizsan K."/>
            <person name="Foldi C."/>
            <person name="Dima B."/>
            <person name="Sanchez-Garcia M."/>
            <person name="Sanchez-Ramirez S."/>
            <person name="Szollosi G.J."/>
            <person name="Szarkandi J.G."/>
            <person name="Papp V."/>
            <person name="Albert L."/>
            <person name="Andreopoulos W."/>
            <person name="Angelini C."/>
            <person name="Antonin V."/>
            <person name="Barry K.W."/>
            <person name="Bougher N.L."/>
            <person name="Buchanan P."/>
            <person name="Buyck B."/>
            <person name="Bense V."/>
            <person name="Catcheside P."/>
            <person name="Chovatia M."/>
            <person name="Cooper J."/>
            <person name="Damon W."/>
            <person name="Desjardin D."/>
            <person name="Finy P."/>
            <person name="Geml J."/>
            <person name="Haridas S."/>
            <person name="Hughes K."/>
            <person name="Justo A."/>
            <person name="Karasinski D."/>
            <person name="Kautmanova I."/>
            <person name="Kiss B."/>
            <person name="Kocsube S."/>
            <person name="Kotiranta H."/>
            <person name="LaButti K.M."/>
            <person name="Lechner B.E."/>
            <person name="Liimatainen K."/>
            <person name="Lipzen A."/>
            <person name="Lukacs Z."/>
            <person name="Mihaltcheva S."/>
            <person name="Morgado L.N."/>
            <person name="Niskanen T."/>
            <person name="Noordeloos M.E."/>
            <person name="Ohm R.A."/>
            <person name="Ortiz-Santana B."/>
            <person name="Ovrebo C."/>
            <person name="Racz N."/>
            <person name="Riley R."/>
            <person name="Savchenko A."/>
            <person name="Shiryaev A."/>
            <person name="Soop K."/>
            <person name="Spirin V."/>
            <person name="Szebenyi C."/>
            <person name="Tomsovsky M."/>
            <person name="Tulloss R.E."/>
            <person name="Uehling J."/>
            <person name="Grigoriev I.V."/>
            <person name="Vagvolgyi C."/>
            <person name="Papp T."/>
            <person name="Martin F.M."/>
            <person name="Miettinen O."/>
            <person name="Hibbett D.S."/>
            <person name="Nagy L.G."/>
        </authorList>
    </citation>
    <scope>NUCLEOTIDE SEQUENCE [LARGE SCALE GENOMIC DNA]</scope>
    <source>
        <strain evidence="1 2">CBS 962.96</strain>
    </source>
</reference>
<proteinExistence type="predicted"/>
<protein>
    <submittedName>
        <fullName evidence="1">Uncharacterized protein</fullName>
    </submittedName>
</protein>
<evidence type="ECO:0000313" key="2">
    <source>
        <dbReference type="Proteomes" id="UP000297245"/>
    </source>
</evidence>
<organism evidence="1 2">
    <name type="scientific">Dendrothele bispora (strain CBS 962.96)</name>
    <dbReference type="NCBI Taxonomy" id="1314807"/>
    <lineage>
        <taxon>Eukaryota</taxon>
        <taxon>Fungi</taxon>
        <taxon>Dikarya</taxon>
        <taxon>Basidiomycota</taxon>
        <taxon>Agaricomycotina</taxon>
        <taxon>Agaricomycetes</taxon>
        <taxon>Agaricomycetidae</taxon>
        <taxon>Agaricales</taxon>
        <taxon>Agaricales incertae sedis</taxon>
        <taxon>Dendrothele</taxon>
    </lineage>
</organism>
<sequence>MRFYPVRYDSSPVSAHAQVQITTLVPVPVCFCTRGRSRLQVYFRQFNLHNHPPGVLSKSVLRQSADVVNAEEGEEEGRALSTGELVPPVLSTLPFAPPPPLPMPVIFRTTMEPPNNKHRLVSLFFFNSISIIESKSSTIPPSSMKSRCGGYVDFRT</sequence>
<dbReference type="AlphaFoldDB" id="A0A4S8M7A9"/>
<evidence type="ECO:0000313" key="1">
    <source>
        <dbReference type="EMBL" id="THU98197.1"/>
    </source>
</evidence>
<dbReference type="EMBL" id="ML179141">
    <property type="protein sequence ID" value="THU98197.1"/>
    <property type="molecule type" value="Genomic_DNA"/>
</dbReference>
<keyword evidence="2" id="KW-1185">Reference proteome</keyword>
<dbReference type="Proteomes" id="UP000297245">
    <property type="component" value="Unassembled WGS sequence"/>
</dbReference>
<gene>
    <name evidence="1" type="ORF">K435DRAFT_856925</name>
</gene>
<accession>A0A4S8M7A9</accession>